<sequence>MMPRSLLVTALMLTSSAHAFVMFPLFAVRTPTTTSVSSSSDSSNNEKNNQSYPPEFHRAVECAKNQGMCNVDELLTLAQELEDYDDSCLWEIPMNGDSSKDDDEDCETEFLDRLDIADLLRAEREMMQRRENALEFSNLFREKIEQDELSKEQHDEDEECPPKEVIDTYSKYYETVYSQTGCGP</sequence>
<organism evidence="3 4">
    <name type="scientific">Seminavis robusta</name>
    <dbReference type="NCBI Taxonomy" id="568900"/>
    <lineage>
        <taxon>Eukaryota</taxon>
        <taxon>Sar</taxon>
        <taxon>Stramenopiles</taxon>
        <taxon>Ochrophyta</taxon>
        <taxon>Bacillariophyta</taxon>
        <taxon>Bacillariophyceae</taxon>
        <taxon>Bacillariophycidae</taxon>
        <taxon>Naviculales</taxon>
        <taxon>Naviculaceae</taxon>
        <taxon>Seminavis</taxon>
    </lineage>
</organism>
<evidence type="ECO:0000256" key="2">
    <source>
        <dbReference type="SAM" id="SignalP"/>
    </source>
</evidence>
<name>A0A9N8D9A8_9STRA</name>
<proteinExistence type="predicted"/>
<keyword evidence="2" id="KW-0732">Signal</keyword>
<dbReference type="Proteomes" id="UP001153069">
    <property type="component" value="Unassembled WGS sequence"/>
</dbReference>
<evidence type="ECO:0000256" key="1">
    <source>
        <dbReference type="SAM" id="MobiDB-lite"/>
    </source>
</evidence>
<accession>A0A9N8D9A8</accession>
<protein>
    <submittedName>
        <fullName evidence="3">Uncharacterized protein</fullName>
    </submittedName>
</protein>
<reference evidence="3" key="1">
    <citation type="submission" date="2020-06" db="EMBL/GenBank/DDBJ databases">
        <authorList>
            <consortium name="Plant Systems Biology data submission"/>
        </authorList>
    </citation>
    <scope>NUCLEOTIDE SEQUENCE</scope>
    <source>
        <strain evidence="3">D6</strain>
    </source>
</reference>
<feature type="compositionally biased region" description="Low complexity" evidence="1">
    <location>
        <begin position="34"/>
        <end position="51"/>
    </location>
</feature>
<dbReference type="AlphaFoldDB" id="A0A9N8D9A8"/>
<comment type="caution">
    <text evidence="3">The sequence shown here is derived from an EMBL/GenBank/DDBJ whole genome shotgun (WGS) entry which is preliminary data.</text>
</comment>
<evidence type="ECO:0000313" key="4">
    <source>
        <dbReference type="Proteomes" id="UP001153069"/>
    </source>
</evidence>
<feature type="chain" id="PRO_5040439886" evidence="2">
    <location>
        <begin position="20"/>
        <end position="184"/>
    </location>
</feature>
<feature type="signal peptide" evidence="2">
    <location>
        <begin position="1"/>
        <end position="19"/>
    </location>
</feature>
<keyword evidence="4" id="KW-1185">Reference proteome</keyword>
<gene>
    <name evidence="3" type="ORF">SEMRO_45_G027040.1</name>
</gene>
<feature type="region of interest" description="Disordered" evidence="1">
    <location>
        <begin position="34"/>
        <end position="53"/>
    </location>
</feature>
<evidence type="ECO:0000313" key="3">
    <source>
        <dbReference type="EMBL" id="CAB9498783.1"/>
    </source>
</evidence>
<dbReference type="EMBL" id="CAICTM010000045">
    <property type="protein sequence ID" value="CAB9498783.1"/>
    <property type="molecule type" value="Genomic_DNA"/>
</dbReference>